<evidence type="ECO:0000313" key="2">
    <source>
        <dbReference type="Proteomes" id="UP000737018"/>
    </source>
</evidence>
<dbReference type="OrthoDB" id="2866996at2759"/>
<keyword evidence="2" id="KW-1185">Reference proteome</keyword>
<reference evidence="1" key="1">
    <citation type="submission" date="2020-03" db="EMBL/GenBank/DDBJ databases">
        <title>Castanea mollissima Vanexum genome sequencing.</title>
        <authorList>
            <person name="Staton M."/>
        </authorList>
    </citation>
    <scope>NUCLEOTIDE SEQUENCE</scope>
    <source>
        <tissue evidence="1">Leaf</tissue>
    </source>
</reference>
<comment type="caution">
    <text evidence="1">The sequence shown here is derived from an EMBL/GenBank/DDBJ whole genome shotgun (WGS) entry which is preliminary data.</text>
</comment>
<evidence type="ECO:0000313" key="1">
    <source>
        <dbReference type="EMBL" id="KAF3946985.1"/>
    </source>
</evidence>
<dbReference type="EMBL" id="JRKL02008324">
    <property type="protein sequence ID" value="KAF3946985.1"/>
    <property type="molecule type" value="Genomic_DNA"/>
</dbReference>
<protein>
    <submittedName>
        <fullName evidence="1">Uncharacterized protein</fullName>
    </submittedName>
</protein>
<name>A0A8J4QAI8_9ROSI</name>
<dbReference type="Proteomes" id="UP000737018">
    <property type="component" value="Unassembled WGS sequence"/>
</dbReference>
<organism evidence="1 2">
    <name type="scientific">Castanea mollissima</name>
    <name type="common">Chinese chestnut</name>
    <dbReference type="NCBI Taxonomy" id="60419"/>
    <lineage>
        <taxon>Eukaryota</taxon>
        <taxon>Viridiplantae</taxon>
        <taxon>Streptophyta</taxon>
        <taxon>Embryophyta</taxon>
        <taxon>Tracheophyta</taxon>
        <taxon>Spermatophyta</taxon>
        <taxon>Magnoliopsida</taxon>
        <taxon>eudicotyledons</taxon>
        <taxon>Gunneridae</taxon>
        <taxon>Pentapetalae</taxon>
        <taxon>rosids</taxon>
        <taxon>fabids</taxon>
        <taxon>Fagales</taxon>
        <taxon>Fagaceae</taxon>
        <taxon>Castanea</taxon>
    </lineage>
</organism>
<dbReference type="AlphaFoldDB" id="A0A8J4QAI8"/>
<proteinExistence type="predicted"/>
<accession>A0A8J4QAI8</accession>
<sequence length="92" mass="10585">MTWDLNPTTRCAELVLEEKIEYNDLVNSIQDGQILGDDKYDVPTSGNIRPEPENVTWPSMYMNCLAEELYVGSSFDSAWIFSAVDSFFFFKQ</sequence>
<gene>
    <name evidence="1" type="ORF">CMV_026820</name>
</gene>